<accession>A0A1C5AQV7</accession>
<dbReference type="InterPro" id="IPR013325">
    <property type="entry name" value="RNA_pol_sigma_r2"/>
</dbReference>
<proteinExistence type="predicted"/>
<name>A0A1C5AQV7_9ACTN</name>
<keyword evidence="3" id="KW-1185">Reference proteome</keyword>
<dbReference type="AlphaFoldDB" id="A0A1C5AQV7"/>
<dbReference type="RefSeq" id="WP_141723232.1">
    <property type="nucleotide sequence ID" value="NZ_FMCU01000023.1"/>
</dbReference>
<sequence length="146" mass="15846">MSVPPNVVMPGPETVSNLVKRIGDRDQAAFGRFYRRLVRAVFTQLSDSLDSPALAVAVTRAVFVEVWRVAPACASHEVDGLAWVNAIAARHAADRIAEFEQHRRRSATGVNDTLGHEFVLTVGKEPLAPAGTPIRPPHRTVPAPSH</sequence>
<dbReference type="GO" id="GO:0006352">
    <property type="term" value="P:DNA-templated transcription initiation"/>
    <property type="evidence" value="ECO:0007669"/>
    <property type="project" value="InterPro"/>
</dbReference>
<protein>
    <recommendedName>
        <fullName evidence="4">Sigma-70 region 2</fullName>
    </recommendedName>
</protein>
<dbReference type="GO" id="GO:0003700">
    <property type="term" value="F:DNA-binding transcription factor activity"/>
    <property type="evidence" value="ECO:0007669"/>
    <property type="project" value="InterPro"/>
</dbReference>
<dbReference type="Proteomes" id="UP000198797">
    <property type="component" value="Unassembled WGS sequence"/>
</dbReference>
<evidence type="ECO:0000313" key="2">
    <source>
        <dbReference type="EMBL" id="SCF47617.1"/>
    </source>
</evidence>
<dbReference type="STRING" id="121616.GA0070216_12314"/>
<feature type="region of interest" description="Disordered" evidence="1">
    <location>
        <begin position="127"/>
        <end position="146"/>
    </location>
</feature>
<gene>
    <name evidence="2" type="ORF">GA0070216_12314</name>
</gene>
<reference evidence="3" key="1">
    <citation type="submission" date="2016-06" db="EMBL/GenBank/DDBJ databases">
        <authorList>
            <person name="Varghese N."/>
            <person name="Submissions Spin"/>
        </authorList>
    </citation>
    <scope>NUCLEOTIDE SEQUENCE [LARGE SCALE GENOMIC DNA]</scope>
    <source>
        <strain evidence="3">DSM 44100</strain>
    </source>
</reference>
<evidence type="ECO:0000313" key="3">
    <source>
        <dbReference type="Proteomes" id="UP000198797"/>
    </source>
</evidence>
<dbReference type="OrthoDB" id="9784272at2"/>
<dbReference type="Gene3D" id="1.10.1740.10">
    <property type="match status" value="1"/>
</dbReference>
<evidence type="ECO:0000256" key="1">
    <source>
        <dbReference type="SAM" id="MobiDB-lite"/>
    </source>
</evidence>
<evidence type="ECO:0008006" key="4">
    <source>
        <dbReference type="Google" id="ProtNLM"/>
    </source>
</evidence>
<dbReference type="SUPFAM" id="SSF88946">
    <property type="entry name" value="Sigma2 domain of RNA polymerase sigma factors"/>
    <property type="match status" value="1"/>
</dbReference>
<organism evidence="2 3">
    <name type="scientific">Micromonospora matsumotoense</name>
    <dbReference type="NCBI Taxonomy" id="121616"/>
    <lineage>
        <taxon>Bacteria</taxon>
        <taxon>Bacillati</taxon>
        <taxon>Actinomycetota</taxon>
        <taxon>Actinomycetes</taxon>
        <taxon>Micromonosporales</taxon>
        <taxon>Micromonosporaceae</taxon>
        <taxon>Micromonospora</taxon>
    </lineage>
</organism>
<dbReference type="EMBL" id="FMCU01000023">
    <property type="protein sequence ID" value="SCF47617.1"/>
    <property type="molecule type" value="Genomic_DNA"/>
</dbReference>